<dbReference type="GO" id="GO:0008168">
    <property type="term" value="F:methyltransferase activity"/>
    <property type="evidence" value="ECO:0007669"/>
    <property type="project" value="UniProtKB-KW"/>
</dbReference>
<name>A0ABW2JTR7_9ACTN</name>
<dbReference type="Pfam" id="PF04072">
    <property type="entry name" value="LCM"/>
    <property type="match status" value="1"/>
</dbReference>
<dbReference type="PANTHER" id="PTHR43619:SF2">
    <property type="entry name" value="S-ADENOSYL-L-METHIONINE-DEPENDENT METHYLTRANSFERASES SUPERFAMILY PROTEIN"/>
    <property type="match status" value="1"/>
</dbReference>
<organism evidence="3 4">
    <name type="scientific">Streptomyces monticola</name>
    <dbReference type="NCBI Taxonomy" id="2666263"/>
    <lineage>
        <taxon>Bacteria</taxon>
        <taxon>Bacillati</taxon>
        <taxon>Actinomycetota</taxon>
        <taxon>Actinomycetes</taxon>
        <taxon>Kitasatosporales</taxon>
        <taxon>Streptomycetaceae</taxon>
        <taxon>Streptomyces</taxon>
    </lineage>
</organism>
<dbReference type="PIRSF" id="PIRSF028177">
    <property type="entry name" value="Polyketide_synth_Omtfrase_TcmP"/>
    <property type="match status" value="1"/>
</dbReference>
<evidence type="ECO:0000313" key="3">
    <source>
        <dbReference type="EMBL" id="MFC7309044.1"/>
    </source>
</evidence>
<protein>
    <submittedName>
        <fullName evidence="3">Class I SAM-dependent methyltransferase</fullName>
    </submittedName>
</protein>
<dbReference type="Proteomes" id="UP001596523">
    <property type="component" value="Unassembled WGS sequence"/>
</dbReference>
<reference evidence="4" key="1">
    <citation type="journal article" date="2019" name="Int. J. Syst. Evol. Microbiol.">
        <title>The Global Catalogue of Microorganisms (GCM) 10K type strain sequencing project: providing services to taxonomists for standard genome sequencing and annotation.</title>
        <authorList>
            <consortium name="The Broad Institute Genomics Platform"/>
            <consortium name="The Broad Institute Genome Sequencing Center for Infectious Disease"/>
            <person name="Wu L."/>
            <person name="Ma J."/>
        </authorList>
    </citation>
    <scope>NUCLEOTIDE SEQUENCE [LARGE SCALE GENOMIC DNA]</scope>
    <source>
        <strain evidence="4">SYNS20</strain>
    </source>
</reference>
<dbReference type="SUPFAM" id="SSF53335">
    <property type="entry name" value="S-adenosyl-L-methionine-dependent methyltransferases"/>
    <property type="match status" value="1"/>
</dbReference>
<dbReference type="InterPro" id="IPR007213">
    <property type="entry name" value="Ppm1/Ppm2/Tcmp"/>
</dbReference>
<keyword evidence="1 3" id="KW-0489">Methyltransferase</keyword>
<evidence type="ECO:0000256" key="1">
    <source>
        <dbReference type="ARBA" id="ARBA00022603"/>
    </source>
</evidence>
<dbReference type="RefSeq" id="WP_381837606.1">
    <property type="nucleotide sequence ID" value="NZ_JBHTCF010000019.1"/>
</dbReference>
<dbReference type="InterPro" id="IPR029063">
    <property type="entry name" value="SAM-dependent_MTases_sf"/>
</dbReference>
<dbReference type="GO" id="GO:0032259">
    <property type="term" value="P:methylation"/>
    <property type="evidence" value="ECO:0007669"/>
    <property type="project" value="UniProtKB-KW"/>
</dbReference>
<dbReference type="InterPro" id="IPR016874">
    <property type="entry name" value="TcmP-like"/>
</dbReference>
<dbReference type="PANTHER" id="PTHR43619">
    <property type="entry name" value="S-ADENOSYL-L-METHIONINE-DEPENDENT METHYLTRANSFERASE YKTD-RELATED"/>
    <property type="match status" value="1"/>
</dbReference>
<gene>
    <name evidence="3" type="ORF">ACFQVC_33175</name>
</gene>
<evidence type="ECO:0000256" key="2">
    <source>
        <dbReference type="ARBA" id="ARBA00022679"/>
    </source>
</evidence>
<proteinExistence type="predicted"/>
<dbReference type="Gene3D" id="3.40.50.150">
    <property type="entry name" value="Vaccinia Virus protein VP39"/>
    <property type="match status" value="1"/>
</dbReference>
<evidence type="ECO:0000313" key="4">
    <source>
        <dbReference type="Proteomes" id="UP001596523"/>
    </source>
</evidence>
<comment type="caution">
    <text evidence="3">The sequence shown here is derived from an EMBL/GenBank/DDBJ whole genome shotgun (WGS) entry which is preliminary data.</text>
</comment>
<keyword evidence="2" id="KW-0808">Transferase</keyword>
<sequence length="283" mass="31792">MTLTDGPALTEERVRPDLDGVPETLLWTLWNRACEARRPDSVLRDPMAVRLVEALDYPFEERLGRPSPLFAQTQGLRSLCFDRSIANYVARRPAATVVALGEGLETSFWRVDNGRLSWLSVDLPDGAALRERLLPAHERHRVLARSATDLSWLDEIEDPGRGVIVTAQGLMMYLRPPEVREIIAACAQRLPGGVLVLDSMPRWVTRLSRQGRVRIGQLDIPAMHWSMAPDERPKLHSAHPGVAEVRALTMPPGRGPVGRLIQHQHRIPVYRSISPAVTLVRFR</sequence>
<accession>A0ABW2JTR7</accession>
<keyword evidence="4" id="KW-1185">Reference proteome</keyword>
<dbReference type="EMBL" id="JBHTCF010000019">
    <property type="protein sequence ID" value="MFC7309044.1"/>
    <property type="molecule type" value="Genomic_DNA"/>
</dbReference>